<dbReference type="OrthoDB" id="20273at2759"/>
<evidence type="ECO:0000256" key="2">
    <source>
        <dbReference type="SAM" id="Phobius"/>
    </source>
</evidence>
<reference evidence="3 4" key="1">
    <citation type="submission" date="2014-09" db="EMBL/GenBank/DDBJ databases">
        <authorList>
            <person name="Ellenberger Sabrina"/>
        </authorList>
    </citation>
    <scope>NUCLEOTIDE SEQUENCE [LARGE SCALE GENOMIC DNA]</scope>
    <source>
        <strain evidence="3 4">CBS 412.66</strain>
    </source>
</reference>
<sequence length="506" mass="54085">MSTGQRIHALSQSSDEYLQQFPAPPVPHHFSDNDSSRMKSAGYSPQLHTPVPNKNSVPVQKPDDVHDRTTPYPMSNTVQEQASLPNAYVSNTDFNHTDKPQKKVHWTKRHCFFRWICCSMCFPPWVAYIIWFIVIAVIICIIVIGALLGSFKMPTIAFAGLNTTLPNGTQQIQFSSTGVVINAGLILNVINPNVLSMKLSNLTAKAYYPINGTMVQIGKGYLDYQFIPKKSDINFTYPFEIDYNPSDPNSKYLLDSLSDKCGFTGNSPSDINISYDVELNAQVLFVHVSPTISSAASFACPFQDGEIPGLSSSGSSNGGGLGAILGGLGAQVDGSTATSASFSTTVLSKSISTTTGAVTASAVQATGADFTSKPFADVFTSSSTASLLPMVKPTPTFVTHVTSVPSTLTTSLVSASPTSTRLQLKRTSSQRSSDTLVAFHSSSITVALSTPSSAAPRVIPTPDDDEGEDNQDDEGEDDNEDGDGDSSNRDDDEGDDGDNGNDDSDY</sequence>
<dbReference type="AlphaFoldDB" id="A0A0B7N2A4"/>
<feature type="compositionally biased region" description="Polar residues" evidence="1">
    <location>
        <begin position="1"/>
        <end position="17"/>
    </location>
</feature>
<keyword evidence="4" id="KW-1185">Reference proteome</keyword>
<keyword evidence="2" id="KW-0812">Transmembrane</keyword>
<gene>
    <name evidence="3" type="primary">PARPA_03012.1 scaffold 6049</name>
</gene>
<accession>A0A0B7N2A4</accession>
<name>A0A0B7N2A4_9FUNG</name>
<keyword evidence="2" id="KW-1133">Transmembrane helix</keyword>
<proteinExistence type="predicted"/>
<feature type="transmembrane region" description="Helical" evidence="2">
    <location>
        <begin position="125"/>
        <end position="148"/>
    </location>
</feature>
<protein>
    <recommendedName>
        <fullName evidence="5">Late embryogenesis abundant protein LEA-2 subgroup domain-containing protein</fullName>
    </recommendedName>
</protein>
<dbReference type="EMBL" id="LN721642">
    <property type="protein sequence ID" value="CEP09513.1"/>
    <property type="molecule type" value="Genomic_DNA"/>
</dbReference>
<keyword evidence="2" id="KW-0472">Membrane</keyword>
<feature type="region of interest" description="Disordered" evidence="1">
    <location>
        <begin position="1"/>
        <end position="70"/>
    </location>
</feature>
<evidence type="ECO:0000313" key="3">
    <source>
        <dbReference type="EMBL" id="CEP09513.1"/>
    </source>
</evidence>
<dbReference type="Proteomes" id="UP000054107">
    <property type="component" value="Unassembled WGS sequence"/>
</dbReference>
<feature type="region of interest" description="Disordered" evidence="1">
    <location>
        <begin position="449"/>
        <end position="506"/>
    </location>
</feature>
<organism evidence="3 4">
    <name type="scientific">Parasitella parasitica</name>
    <dbReference type="NCBI Taxonomy" id="35722"/>
    <lineage>
        <taxon>Eukaryota</taxon>
        <taxon>Fungi</taxon>
        <taxon>Fungi incertae sedis</taxon>
        <taxon>Mucoromycota</taxon>
        <taxon>Mucoromycotina</taxon>
        <taxon>Mucoromycetes</taxon>
        <taxon>Mucorales</taxon>
        <taxon>Mucorineae</taxon>
        <taxon>Mucoraceae</taxon>
        <taxon>Parasitella</taxon>
    </lineage>
</organism>
<evidence type="ECO:0000313" key="4">
    <source>
        <dbReference type="Proteomes" id="UP000054107"/>
    </source>
</evidence>
<feature type="compositionally biased region" description="Acidic residues" evidence="1">
    <location>
        <begin position="462"/>
        <end position="506"/>
    </location>
</feature>
<evidence type="ECO:0008006" key="5">
    <source>
        <dbReference type="Google" id="ProtNLM"/>
    </source>
</evidence>
<evidence type="ECO:0000256" key="1">
    <source>
        <dbReference type="SAM" id="MobiDB-lite"/>
    </source>
</evidence>